<reference evidence="1" key="1">
    <citation type="submission" date="2022-11" db="EMBL/GenBank/DDBJ databases">
        <title>beta-Carotene-producing bacterium, Jeongeuplla avenae sp. nov., alleviates the salt stress of Arabidopsis seedlings.</title>
        <authorList>
            <person name="Jiang L."/>
            <person name="Lee J."/>
        </authorList>
    </citation>
    <scope>NUCLEOTIDE SEQUENCE</scope>
    <source>
        <strain evidence="1">DY_R2A_6</strain>
    </source>
</reference>
<dbReference type="Proteomes" id="UP001163223">
    <property type="component" value="Chromosome"/>
</dbReference>
<evidence type="ECO:0000313" key="1">
    <source>
        <dbReference type="EMBL" id="WAJ29586.1"/>
    </source>
</evidence>
<accession>A0ACD4NRN1</accession>
<organism evidence="1 2">
    <name type="scientific">Antarcticirhabdus aurantiaca</name>
    <dbReference type="NCBI Taxonomy" id="2606717"/>
    <lineage>
        <taxon>Bacteria</taxon>
        <taxon>Pseudomonadati</taxon>
        <taxon>Pseudomonadota</taxon>
        <taxon>Alphaproteobacteria</taxon>
        <taxon>Hyphomicrobiales</taxon>
        <taxon>Aurantimonadaceae</taxon>
        <taxon>Antarcticirhabdus</taxon>
    </lineage>
</organism>
<sequence length="94" mass="10230">MTPGIMVNRPDLSDDAVLQSIAERNAMTGRSDLDPQTVLSAAMSGDPDAREIVDGLVLPPPVAPLSMHQQPLLREARSFLPRIVPFAWARRGEV</sequence>
<evidence type="ECO:0000313" key="2">
    <source>
        <dbReference type="Proteomes" id="UP001163223"/>
    </source>
</evidence>
<keyword evidence="2" id="KW-1185">Reference proteome</keyword>
<protein>
    <submittedName>
        <fullName evidence="1">Uncharacterized protein</fullName>
    </submittedName>
</protein>
<dbReference type="EMBL" id="CP113520">
    <property type="protein sequence ID" value="WAJ29586.1"/>
    <property type="molecule type" value="Genomic_DNA"/>
</dbReference>
<name>A0ACD4NRN1_9HYPH</name>
<proteinExistence type="predicted"/>
<gene>
    <name evidence="1" type="ORF">OXU80_04960</name>
</gene>